<feature type="transmembrane region" description="Helical" evidence="1">
    <location>
        <begin position="52"/>
        <end position="76"/>
    </location>
</feature>
<gene>
    <name evidence="2" type="ORF">ASZ90_006768</name>
</gene>
<name>A0A0W8FRH5_9ZZZZ</name>
<sequence>MFFASFYKVLVCLTIYAAKIQVNYTNSLSLANFVGSVVGFLNVLIIRLRSLLLAAALSFEIEMVLVITNCPVLLVYNFRLIIISI</sequence>
<keyword evidence="1" id="KW-1133">Transmembrane helix</keyword>
<dbReference type="AlphaFoldDB" id="A0A0W8FRH5"/>
<evidence type="ECO:0000313" key="2">
    <source>
        <dbReference type="EMBL" id="KUG23462.1"/>
    </source>
</evidence>
<accession>A0A0W8FRH5</accession>
<organism evidence="2">
    <name type="scientific">hydrocarbon metagenome</name>
    <dbReference type="NCBI Taxonomy" id="938273"/>
    <lineage>
        <taxon>unclassified sequences</taxon>
        <taxon>metagenomes</taxon>
        <taxon>ecological metagenomes</taxon>
    </lineage>
</organism>
<evidence type="ECO:0000256" key="1">
    <source>
        <dbReference type="SAM" id="Phobius"/>
    </source>
</evidence>
<keyword evidence="1" id="KW-0472">Membrane</keyword>
<proteinExistence type="predicted"/>
<comment type="caution">
    <text evidence="2">The sequence shown here is derived from an EMBL/GenBank/DDBJ whole genome shotgun (WGS) entry which is preliminary data.</text>
</comment>
<reference evidence="2" key="1">
    <citation type="journal article" date="2015" name="Proc. Natl. Acad. Sci. U.S.A.">
        <title>Networks of energetic and metabolic interactions define dynamics in microbial communities.</title>
        <authorList>
            <person name="Embree M."/>
            <person name="Liu J.K."/>
            <person name="Al-Bassam M.M."/>
            <person name="Zengler K."/>
        </authorList>
    </citation>
    <scope>NUCLEOTIDE SEQUENCE</scope>
</reference>
<keyword evidence="1" id="KW-0812">Transmembrane</keyword>
<feature type="transmembrane region" description="Helical" evidence="1">
    <location>
        <begin position="27"/>
        <end position="45"/>
    </location>
</feature>
<dbReference type="EMBL" id="LNQE01000906">
    <property type="protein sequence ID" value="KUG23462.1"/>
    <property type="molecule type" value="Genomic_DNA"/>
</dbReference>
<protein>
    <submittedName>
        <fullName evidence="2">Uncharacterized protein</fullName>
    </submittedName>
</protein>